<evidence type="ECO:0000256" key="1">
    <source>
        <dbReference type="SAM" id="MobiDB-lite"/>
    </source>
</evidence>
<comment type="caution">
    <text evidence="3">The sequence shown here is derived from an EMBL/GenBank/DDBJ whole genome shotgun (WGS) entry which is preliminary data.</text>
</comment>
<feature type="transmembrane region" description="Helical" evidence="2">
    <location>
        <begin position="38"/>
        <end position="55"/>
    </location>
</feature>
<organism evidence="3 4">
    <name type="scientific">Cellulomonas cellasea</name>
    <dbReference type="NCBI Taxonomy" id="43670"/>
    <lineage>
        <taxon>Bacteria</taxon>
        <taxon>Bacillati</taxon>
        <taxon>Actinomycetota</taxon>
        <taxon>Actinomycetes</taxon>
        <taxon>Micrococcales</taxon>
        <taxon>Cellulomonadaceae</taxon>
        <taxon>Cellulomonas</taxon>
    </lineage>
</organism>
<dbReference type="RefSeq" id="WP_141371990.1">
    <property type="nucleotide sequence ID" value="NZ_BJLR01000009.1"/>
</dbReference>
<feature type="region of interest" description="Disordered" evidence="1">
    <location>
        <begin position="83"/>
        <end position="136"/>
    </location>
</feature>
<evidence type="ECO:0000313" key="3">
    <source>
        <dbReference type="EMBL" id="GEA86786.1"/>
    </source>
</evidence>
<evidence type="ECO:0000256" key="2">
    <source>
        <dbReference type="SAM" id="Phobius"/>
    </source>
</evidence>
<keyword evidence="2" id="KW-0812">Transmembrane</keyword>
<dbReference type="Proteomes" id="UP000317046">
    <property type="component" value="Unassembled WGS sequence"/>
</dbReference>
<name>A0A4Y3KTF3_9CELL</name>
<sequence>MAERRGGWDRWDTGAAITFGLLAVGVVALDRAQGSSPWPGLALVLGLGPGSYFLARRTDARSARNPRPPETVEAAVARVAARQARAEQEAVRRPPAEQAVARRALAEQAVAPGPAPAPGTGRARRRRARGTTRDPA</sequence>
<gene>
    <name evidence="3" type="ORF">CCE01nite_07350</name>
</gene>
<reference evidence="3" key="1">
    <citation type="submission" date="2019-06" db="EMBL/GenBank/DDBJ databases">
        <title>Whole genome shotgun sequence of Cellulomonas cellasea NBRC 3753.</title>
        <authorList>
            <person name="Hosoyama A."/>
            <person name="Uohara A."/>
            <person name="Ohji S."/>
            <person name="Ichikawa N."/>
        </authorList>
    </citation>
    <scope>NUCLEOTIDE SEQUENCE [LARGE SCALE GENOMIC DNA]</scope>
    <source>
        <strain evidence="3">NBRC 3753</strain>
    </source>
</reference>
<dbReference type="EMBL" id="BJLR01000009">
    <property type="protein sequence ID" value="GEA86786.1"/>
    <property type="molecule type" value="Genomic_DNA"/>
</dbReference>
<proteinExistence type="predicted"/>
<dbReference type="AlphaFoldDB" id="A0A4Y3KTF3"/>
<keyword evidence="2" id="KW-1133">Transmembrane helix</keyword>
<evidence type="ECO:0000313" key="4">
    <source>
        <dbReference type="Proteomes" id="UP000317046"/>
    </source>
</evidence>
<protein>
    <submittedName>
        <fullName evidence="3">Uncharacterized protein</fullName>
    </submittedName>
</protein>
<feature type="compositionally biased region" description="Basic and acidic residues" evidence="1">
    <location>
        <begin position="84"/>
        <end position="95"/>
    </location>
</feature>
<keyword evidence="4" id="KW-1185">Reference proteome</keyword>
<keyword evidence="2" id="KW-0472">Membrane</keyword>
<accession>A0A4Y3KTF3</accession>